<comment type="subcellular location">
    <subcellularLocation>
        <location evidence="1">Membrane</location>
        <topology evidence="1">Multi-pass membrane protein</topology>
    </subcellularLocation>
</comment>
<evidence type="ECO:0000256" key="3">
    <source>
        <dbReference type="ARBA" id="ARBA00022989"/>
    </source>
</evidence>
<dbReference type="Proteomes" id="UP000243217">
    <property type="component" value="Unassembled WGS sequence"/>
</dbReference>
<keyword evidence="8" id="KW-1185">Reference proteome</keyword>
<evidence type="ECO:0000256" key="1">
    <source>
        <dbReference type="ARBA" id="ARBA00004141"/>
    </source>
</evidence>
<evidence type="ECO:0000259" key="6">
    <source>
        <dbReference type="Pfam" id="PF04547"/>
    </source>
</evidence>
<evidence type="ECO:0000313" key="7">
    <source>
        <dbReference type="EMBL" id="OQR98244.1"/>
    </source>
</evidence>
<evidence type="ECO:0000313" key="8">
    <source>
        <dbReference type="Proteomes" id="UP000243217"/>
    </source>
</evidence>
<dbReference type="AlphaFoldDB" id="A0A1V9ZJS3"/>
<accession>A0A1V9ZJS3</accession>
<reference evidence="7 8" key="1">
    <citation type="journal article" date="2014" name="Genome Biol. Evol.">
        <title>The secreted proteins of Achlya hypogyna and Thraustotheca clavata identify the ancestral oomycete secretome and reveal gene acquisitions by horizontal gene transfer.</title>
        <authorList>
            <person name="Misner I."/>
            <person name="Blouin N."/>
            <person name="Leonard G."/>
            <person name="Richards T.A."/>
            <person name="Lane C.E."/>
        </authorList>
    </citation>
    <scope>NUCLEOTIDE SEQUENCE [LARGE SCALE GENOMIC DNA]</scope>
    <source>
        <strain evidence="7 8">ATCC 34112</strain>
    </source>
</reference>
<dbReference type="OrthoDB" id="296386at2759"/>
<organism evidence="7 8">
    <name type="scientific">Thraustotheca clavata</name>
    <dbReference type="NCBI Taxonomy" id="74557"/>
    <lineage>
        <taxon>Eukaryota</taxon>
        <taxon>Sar</taxon>
        <taxon>Stramenopiles</taxon>
        <taxon>Oomycota</taxon>
        <taxon>Saprolegniomycetes</taxon>
        <taxon>Saprolegniales</taxon>
        <taxon>Achlyaceae</taxon>
        <taxon>Thraustotheca</taxon>
    </lineage>
</organism>
<feature type="domain" description="Anoctamin transmembrane" evidence="6">
    <location>
        <begin position="34"/>
        <end position="136"/>
    </location>
</feature>
<gene>
    <name evidence="7" type="ORF">THRCLA_06761</name>
</gene>
<protein>
    <submittedName>
        <fullName evidence="7">Anoctamin-1-like</fullName>
    </submittedName>
</protein>
<name>A0A1V9ZJS3_9STRA</name>
<dbReference type="PANTHER" id="PTHR12308:SF73">
    <property type="entry name" value="ANOCTAMIN"/>
    <property type="match status" value="1"/>
</dbReference>
<dbReference type="Pfam" id="PF04547">
    <property type="entry name" value="Anoctamin"/>
    <property type="match status" value="1"/>
</dbReference>
<keyword evidence="2 5" id="KW-0812">Transmembrane</keyword>
<evidence type="ECO:0000256" key="5">
    <source>
        <dbReference type="SAM" id="Phobius"/>
    </source>
</evidence>
<dbReference type="InterPro" id="IPR007632">
    <property type="entry name" value="Anoctamin"/>
</dbReference>
<dbReference type="InterPro" id="IPR049452">
    <property type="entry name" value="Anoctamin_TM"/>
</dbReference>
<dbReference type="PANTHER" id="PTHR12308">
    <property type="entry name" value="ANOCTAMIN"/>
    <property type="match status" value="1"/>
</dbReference>
<sequence length="136" mass="16069">MTVYKNFKPHLFNIQQSFQQRLFIWFNKTKAGVENNIKSLTIESGFYLSEYGWREMFDYYMIFILQVGFTVFFAAAFPLASFLSLFDNIFKIRVNSYRLLTLYRRPKPQHASTMGIWMTVLDTLAVLSVITNSFII</sequence>
<evidence type="ECO:0000256" key="2">
    <source>
        <dbReference type="ARBA" id="ARBA00022692"/>
    </source>
</evidence>
<dbReference type="GO" id="GO:0005254">
    <property type="term" value="F:chloride channel activity"/>
    <property type="evidence" value="ECO:0007669"/>
    <property type="project" value="TreeGrafter"/>
</dbReference>
<comment type="caution">
    <text evidence="7">The sequence shown here is derived from an EMBL/GenBank/DDBJ whole genome shotgun (WGS) entry which is preliminary data.</text>
</comment>
<feature type="transmembrane region" description="Helical" evidence="5">
    <location>
        <begin position="114"/>
        <end position="135"/>
    </location>
</feature>
<evidence type="ECO:0000256" key="4">
    <source>
        <dbReference type="ARBA" id="ARBA00023136"/>
    </source>
</evidence>
<dbReference type="EMBL" id="JNBS01001865">
    <property type="protein sequence ID" value="OQR98244.1"/>
    <property type="molecule type" value="Genomic_DNA"/>
</dbReference>
<proteinExistence type="predicted"/>
<feature type="transmembrane region" description="Helical" evidence="5">
    <location>
        <begin position="59"/>
        <end position="86"/>
    </location>
</feature>
<feature type="non-terminal residue" evidence="7">
    <location>
        <position position="136"/>
    </location>
</feature>
<keyword evidence="4 5" id="KW-0472">Membrane</keyword>
<keyword evidence="3 5" id="KW-1133">Transmembrane helix</keyword>
<dbReference type="GO" id="GO:0016020">
    <property type="term" value="C:membrane"/>
    <property type="evidence" value="ECO:0007669"/>
    <property type="project" value="UniProtKB-SubCell"/>
</dbReference>